<reference evidence="9 10" key="1">
    <citation type="submission" date="2018-11" db="EMBL/GenBank/DDBJ databases">
        <title>Genomic profiling of Staphylococcus species from a Poultry farm system in KwaZulu-Natal, South Africa.</title>
        <authorList>
            <person name="Amoako D.G."/>
            <person name="Somboro A.M."/>
            <person name="Abia A.L.K."/>
            <person name="Bester L.A."/>
            <person name="Essack S.Y."/>
        </authorList>
    </citation>
    <scope>NUCLEOTIDE SEQUENCE [LARGE SCALE GENOMIC DNA]</scope>
    <source>
        <strain evidence="9 10">SA9</strain>
    </source>
</reference>
<evidence type="ECO:0000313" key="12">
    <source>
        <dbReference type="Proteomes" id="UP000442782"/>
    </source>
</evidence>
<evidence type="ECO:0000313" key="15">
    <source>
        <dbReference type="Proteomes" id="UP000459586"/>
    </source>
</evidence>
<name>A0A2I7Y954_STAAU</name>
<dbReference type="EMBL" id="CAIIGD010000018">
    <property type="protein sequence ID" value="CAC8239188.1"/>
    <property type="molecule type" value="Genomic_DNA"/>
</dbReference>
<dbReference type="EMBL" id="CACTWD010000024">
    <property type="protein sequence ID" value="CAA4706677.1"/>
    <property type="molecule type" value="Genomic_DNA"/>
</dbReference>
<dbReference type="EMBL" id="CAIGXB010000017">
    <property type="protein sequence ID" value="CAC5811295.1"/>
    <property type="molecule type" value="Genomic_DNA"/>
</dbReference>
<accession>A0A2I7Y954</accession>
<dbReference type="Proteomes" id="UP000505390">
    <property type="component" value="Unassembled WGS sequence"/>
</dbReference>
<proteinExistence type="predicted"/>
<dbReference type="EMBL" id="CACURZ010000022">
    <property type="protein sequence ID" value="CAA6390745.1"/>
    <property type="molecule type" value="Genomic_DNA"/>
</dbReference>
<dbReference type="Proteomes" id="UP000507112">
    <property type="component" value="Unassembled WGS sequence"/>
</dbReference>
<evidence type="ECO:0000313" key="8">
    <source>
        <dbReference type="EMBL" id="CAC8239188.1"/>
    </source>
</evidence>
<evidence type="ECO:0000313" key="5">
    <source>
        <dbReference type="EMBL" id="CAA6129513.1"/>
    </source>
</evidence>
<evidence type="ECO:0000313" key="4">
    <source>
        <dbReference type="EMBL" id="CAA4706677.1"/>
    </source>
</evidence>
<evidence type="ECO:0000313" key="14">
    <source>
        <dbReference type="Proteomes" id="UP000443708"/>
    </source>
</evidence>
<dbReference type="AlphaFoldDB" id="A0A2I7Y954"/>
<sequence length="91" mass="10607">MSIKDDLREYAHSKGLNKYNEVKQKIVGEIKEEIAGCEKEVTVSWGNYGFDDPPSVSLVENVMEEIDLPYDIENDYDFLRLTIKIKELYED</sequence>
<dbReference type="Proteomes" id="UP000293434">
    <property type="component" value="Unassembled WGS sequence"/>
</dbReference>
<dbReference type="EMBL" id="CACTPI010000021">
    <property type="protein sequence ID" value="CAA4167434.1"/>
    <property type="molecule type" value="Genomic_DNA"/>
</dbReference>
<dbReference type="Proteomes" id="UP000442782">
    <property type="component" value="Unassembled WGS sequence"/>
</dbReference>
<dbReference type="EMBL" id="RQTC01000017">
    <property type="protein sequence ID" value="RZH95684.1"/>
    <property type="molecule type" value="Genomic_DNA"/>
</dbReference>
<organism evidence="6 15">
    <name type="scientific">Staphylococcus aureus</name>
    <dbReference type="NCBI Taxonomy" id="1280"/>
    <lineage>
        <taxon>Bacteria</taxon>
        <taxon>Bacillati</taxon>
        <taxon>Bacillota</taxon>
        <taxon>Bacilli</taxon>
        <taxon>Bacillales</taxon>
        <taxon>Staphylococcaceae</taxon>
        <taxon>Staphylococcus</taxon>
    </lineage>
</organism>
<dbReference type="EMBL" id="CACUNS010000024">
    <property type="protein sequence ID" value="CAA6129513.1"/>
    <property type="molecule type" value="Genomic_DNA"/>
</dbReference>
<dbReference type="Proteomes" id="UP000459586">
    <property type="component" value="Unassembled WGS sequence"/>
</dbReference>
<evidence type="ECO:0000313" key="3">
    <source>
        <dbReference type="EMBL" id="CAA4399695.1"/>
    </source>
</evidence>
<evidence type="ECO:0000313" key="16">
    <source>
        <dbReference type="Proteomes" id="UP000459702"/>
    </source>
</evidence>
<reference evidence="11 12" key="2">
    <citation type="submission" date="2019-12" db="EMBL/GenBank/DDBJ databases">
        <authorList>
            <consortium name="Pathogen Informatics"/>
        </authorList>
    </citation>
    <scope>NUCLEOTIDE SEQUENCE [LARGE SCALE GENOMIC DNA]</scope>
    <source>
        <strain evidence="8 18">MOS105</strain>
        <strain evidence="1 14">S040_N01_C01</strain>
        <strain evidence="2 12">S087_N01_C01</strain>
        <strain evidence="7 17">SG160</strain>
        <strain evidence="5 16">T012_N10_C04</strain>
        <strain evidence="3 11">T012_N16_C08</strain>
        <strain evidence="4 13">T065_N03_C06</strain>
        <strain evidence="6 15">T197_A02_C01</strain>
    </source>
</reference>
<evidence type="ECO:0000313" key="11">
    <source>
        <dbReference type="Proteomes" id="UP000442696"/>
    </source>
</evidence>
<comment type="caution">
    <text evidence="6">The sequence shown here is derived from an EMBL/GenBank/DDBJ whole genome shotgun (WGS) entry which is preliminary data.</text>
</comment>
<gene>
    <name evidence="9" type="ORF">EIG94_01745</name>
    <name evidence="2" type="ORF">SAMEA1029512_02727</name>
    <name evidence="1" type="ORF">SAMEA1029528_02712</name>
    <name evidence="3" type="ORF">SAMEA2078260_02689</name>
    <name evidence="5" type="ORF">SAMEA2078588_02699</name>
    <name evidence="6" type="ORF">SAMEA2080344_02645</name>
    <name evidence="4" type="ORF">SAMEA2081063_02690</name>
    <name evidence="7" type="ORF">SAMEA4008575_02772</name>
    <name evidence="8" type="ORF">SAMEA70146418_02864</name>
</gene>
<dbReference type="Proteomes" id="UP000459702">
    <property type="component" value="Unassembled WGS sequence"/>
</dbReference>
<dbReference type="RefSeq" id="WP_000022947.1">
    <property type="nucleotide sequence ID" value="NZ_AP025249.1"/>
</dbReference>
<evidence type="ECO:0000313" key="18">
    <source>
        <dbReference type="Proteomes" id="UP000507112"/>
    </source>
</evidence>
<dbReference type="Proteomes" id="UP000443506">
    <property type="component" value="Unassembled WGS sequence"/>
</dbReference>
<evidence type="ECO:0000313" key="7">
    <source>
        <dbReference type="EMBL" id="CAC5811295.1"/>
    </source>
</evidence>
<evidence type="ECO:0000313" key="17">
    <source>
        <dbReference type="Proteomes" id="UP000505390"/>
    </source>
</evidence>
<dbReference type="Proteomes" id="UP000442696">
    <property type="component" value="Unassembled WGS sequence"/>
</dbReference>
<evidence type="ECO:0000313" key="1">
    <source>
        <dbReference type="EMBL" id="CAA4167434.1"/>
    </source>
</evidence>
<dbReference type="Proteomes" id="UP000443708">
    <property type="component" value="Unassembled WGS sequence"/>
</dbReference>
<protein>
    <submittedName>
        <fullName evidence="6">Phage protein</fullName>
    </submittedName>
</protein>
<evidence type="ECO:0000313" key="9">
    <source>
        <dbReference type="EMBL" id="RZH95684.1"/>
    </source>
</evidence>
<dbReference type="EMBL" id="CACTQT010000023">
    <property type="protein sequence ID" value="CAA4399695.1"/>
    <property type="molecule type" value="Genomic_DNA"/>
</dbReference>
<evidence type="ECO:0000313" key="10">
    <source>
        <dbReference type="Proteomes" id="UP000293434"/>
    </source>
</evidence>
<evidence type="ECO:0000313" key="6">
    <source>
        <dbReference type="EMBL" id="CAA6390745.1"/>
    </source>
</evidence>
<evidence type="ECO:0000313" key="13">
    <source>
        <dbReference type="Proteomes" id="UP000443506"/>
    </source>
</evidence>
<dbReference type="EMBL" id="CACTOE010000031">
    <property type="protein sequence ID" value="CAA4167755.1"/>
    <property type="molecule type" value="Genomic_DNA"/>
</dbReference>
<evidence type="ECO:0000313" key="2">
    <source>
        <dbReference type="EMBL" id="CAA4167755.1"/>
    </source>
</evidence>